<feature type="compositionally biased region" description="Polar residues" evidence="1">
    <location>
        <begin position="217"/>
        <end position="228"/>
    </location>
</feature>
<evidence type="ECO:0000313" key="3">
    <source>
        <dbReference type="Proteomes" id="UP000623129"/>
    </source>
</evidence>
<evidence type="ECO:0000313" key="2">
    <source>
        <dbReference type="EMBL" id="KAF3327156.1"/>
    </source>
</evidence>
<feature type="compositionally biased region" description="Polar residues" evidence="1">
    <location>
        <begin position="323"/>
        <end position="332"/>
    </location>
</feature>
<feature type="compositionally biased region" description="Polar residues" evidence="1">
    <location>
        <begin position="244"/>
        <end position="253"/>
    </location>
</feature>
<comment type="caution">
    <text evidence="2">The sequence shown here is derived from an EMBL/GenBank/DDBJ whole genome shotgun (WGS) entry which is preliminary data.</text>
</comment>
<feature type="compositionally biased region" description="Basic and acidic residues" evidence="1">
    <location>
        <begin position="8"/>
        <end position="24"/>
    </location>
</feature>
<name>A0A833QZ10_9POAL</name>
<dbReference type="OrthoDB" id="1899291at2759"/>
<keyword evidence="3" id="KW-1185">Reference proteome</keyword>
<proteinExistence type="predicted"/>
<feature type="compositionally biased region" description="Basic and acidic residues" evidence="1">
    <location>
        <begin position="200"/>
        <end position="212"/>
    </location>
</feature>
<feature type="region of interest" description="Disordered" evidence="1">
    <location>
        <begin position="316"/>
        <end position="377"/>
    </location>
</feature>
<dbReference type="AlphaFoldDB" id="A0A833QZ10"/>
<accession>A0A833QZ10</accession>
<feature type="region of interest" description="Disordered" evidence="1">
    <location>
        <begin position="392"/>
        <end position="413"/>
    </location>
</feature>
<feature type="region of interest" description="Disordered" evidence="1">
    <location>
        <begin position="1"/>
        <end position="33"/>
    </location>
</feature>
<feature type="compositionally biased region" description="Basic and acidic residues" evidence="1">
    <location>
        <begin position="229"/>
        <end position="239"/>
    </location>
</feature>
<feature type="compositionally biased region" description="Low complexity" evidence="1">
    <location>
        <begin position="340"/>
        <end position="353"/>
    </location>
</feature>
<dbReference type="Proteomes" id="UP000623129">
    <property type="component" value="Unassembled WGS sequence"/>
</dbReference>
<organism evidence="2 3">
    <name type="scientific">Carex littledalei</name>
    <dbReference type="NCBI Taxonomy" id="544730"/>
    <lineage>
        <taxon>Eukaryota</taxon>
        <taxon>Viridiplantae</taxon>
        <taxon>Streptophyta</taxon>
        <taxon>Embryophyta</taxon>
        <taxon>Tracheophyta</taxon>
        <taxon>Spermatophyta</taxon>
        <taxon>Magnoliopsida</taxon>
        <taxon>Liliopsida</taxon>
        <taxon>Poales</taxon>
        <taxon>Cyperaceae</taxon>
        <taxon>Cyperoideae</taxon>
        <taxon>Cariceae</taxon>
        <taxon>Carex</taxon>
        <taxon>Carex subgen. Euthyceras</taxon>
    </lineage>
</organism>
<reference evidence="2" key="1">
    <citation type="submission" date="2020-01" db="EMBL/GenBank/DDBJ databases">
        <title>Genome sequence of Kobresia littledalei, the first chromosome-level genome in the family Cyperaceae.</title>
        <authorList>
            <person name="Qu G."/>
        </authorList>
    </citation>
    <scope>NUCLEOTIDE SEQUENCE</scope>
    <source>
        <strain evidence="2">C.B.Clarke</strain>
        <tissue evidence="2">Leaf</tissue>
    </source>
</reference>
<dbReference type="PANTHER" id="PTHR34567">
    <property type="entry name" value="FK506-BINDING-LIKE PROTEIN"/>
    <property type="match status" value="1"/>
</dbReference>
<sequence>MGEWKGSWSRDDKYRNEGRGDRSNSWKSPHSRASNPSFDLALEKEFCQYLSSITWGRLFYAQKYTNLYKNILQWDDSGALESFQAARSRFNAEYSGEPCDNPLPDPDMYIDIIDHDCIVDPELIADIEEELVSPETTKARHQTSTGANGWDSIECTDRLVPATGWESWADSGDRDKEKDNLNNWDIYVENKPVEYTGWENNDRFDDPWESKNKATGWGNNNISSSSALDQKEDSNKDGNKATGWGNNNISSSAWDRKEPSNNDGWNNSWNNNSWGDSGDRDKEKANLNNWDIYVENKPVEYTGWENNDRFDDPWESENKATGWGNNNISSSAWDRKEPSNNDGWNNSWNNNSWYGRTNEANNRNGRKRDGSVGNGGFRVRKIRYTGDRCQVGSNWKGSRGRNNRNYPYNAAFS</sequence>
<gene>
    <name evidence="2" type="ORF">FCM35_KLT07274</name>
</gene>
<feature type="compositionally biased region" description="Polar residues" evidence="1">
    <location>
        <begin position="354"/>
        <end position="363"/>
    </location>
</feature>
<dbReference type="PANTHER" id="PTHR34567:SF3">
    <property type="entry name" value="FK506-BINDING-LIKE PROTEIN"/>
    <property type="match status" value="1"/>
</dbReference>
<feature type="region of interest" description="Disordered" evidence="1">
    <location>
        <begin position="197"/>
        <end position="282"/>
    </location>
</feature>
<protein>
    <submittedName>
        <fullName evidence="2">Uncharacterized protein</fullName>
    </submittedName>
</protein>
<evidence type="ECO:0000256" key="1">
    <source>
        <dbReference type="SAM" id="MobiDB-lite"/>
    </source>
</evidence>
<dbReference type="EMBL" id="SWLB01000017">
    <property type="protein sequence ID" value="KAF3327156.1"/>
    <property type="molecule type" value="Genomic_DNA"/>
</dbReference>
<feature type="compositionally biased region" description="Low complexity" evidence="1">
    <location>
        <begin position="261"/>
        <end position="276"/>
    </location>
</feature>